<dbReference type="Proteomes" id="UP001596997">
    <property type="component" value="Unassembled WGS sequence"/>
</dbReference>
<comment type="caution">
    <text evidence="6">The sequence shown here is derived from an EMBL/GenBank/DDBJ whole genome shotgun (WGS) entry which is preliminary data.</text>
</comment>
<dbReference type="Gene3D" id="2.170.130.10">
    <property type="entry name" value="TonB-dependent receptor, plug domain"/>
    <property type="match status" value="1"/>
</dbReference>
<accession>A0ABW3I4M9</accession>
<dbReference type="SUPFAM" id="SSF56935">
    <property type="entry name" value="Porins"/>
    <property type="match status" value="1"/>
</dbReference>
<dbReference type="EMBL" id="JBHTJM010000009">
    <property type="protein sequence ID" value="MFD0964369.1"/>
    <property type="molecule type" value="Genomic_DNA"/>
</dbReference>
<keyword evidence="2" id="KW-0472">Membrane</keyword>
<comment type="subcellular location">
    <subcellularLocation>
        <location evidence="1">Cell outer membrane</location>
    </subcellularLocation>
</comment>
<keyword evidence="3" id="KW-0998">Cell outer membrane</keyword>
<dbReference type="InterPro" id="IPR037066">
    <property type="entry name" value="Plug_dom_sf"/>
</dbReference>
<evidence type="ECO:0000313" key="6">
    <source>
        <dbReference type="EMBL" id="MFD0964369.1"/>
    </source>
</evidence>
<protein>
    <submittedName>
        <fullName evidence="6">FecR domain-containing protein</fullName>
    </submittedName>
</protein>
<evidence type="ECO:0000256" key="1">
    <source>
        <dbReference type="ARBA" id="ARBA00004442"/>
    </source>
</evidence>
<evidence type="ECO:0000259" key="5">
    <source>
        <dbReference type="Pfam" id="PF16344"/>
    </source>
</evidence>
<dbReference type="Gene3D" id="3.55.50.30">
    <property type="match status" value="1"/>
</dbReference>
<evidence type="ECO:0000256" key="3">
    <source>
        <dbReference type="ARBA" id="ARBA00023237"/>
    </source>
</evidence>
<dbReference type="InterPro" id="IPR032508">
    <property type="entry name" value="FecR_C"/>
</dbReference>
<organism evidence="6 7">
    <name type="scientific">Pseudofulvibacter geojedonensis</name>
    <dbReference type="NCBI Taxonomy" id="1123758"/>
    <lineage>
        <taxon>Bacteria</taxon>
        <taxon>Pseudomonadati</taxon>
        <taxon>Bacteroidota</taxon>
        <taxon>Flavobacteriia</taxon>
        <taxon>Flavobacteriales</taxon>
        <taxon>Flavobacteriaceae</taxon>
        <taxon>Pseudofulvibacter</taxon>
    </lineage>
</organism>
<dbReference type="InterPro" id="IPR036942">
    <property type="entry name" value="Beta-barrel_TonB_sf"/>
</dbReference>
<keyword evidence="4" id="KW-0732">Signal</keyword>
<dbReference type="Gene3D" id="2.40.170.20">
    <property type="entry name" value="TonB-dependent receptor, beta-barrel domain"/>
    <property type="match status" value="1"/>
</dbReference>
<evidence type="ECO:0000256" key="4">
    <source>
        <dbReference type="SAM" id="SignalP"/>
    </source>
</evidence>
<proteinExistence type="predicted"/>
<dbReference type="RefSeq" id="WP_377715918.1">
    <property type="nucleotide sequence ID" value="NZ_JBHTJM010000009.1"/>
</dbReference>
<feature type="signal peptide" evidence="4">
    <location>
        <begin position="1"/>
        <end position="19"/>
    </location>
</feature>
<sequence>MKQLLFWFFALLFFNNCYTQEQTVFEEEDLSVVLPAIESFYNARFSYQDKIIQDKKASILLDKIIPLESLLQTLSAQTSLKFELLKDNYIVISDFKKQDNISICGQLLSNNEKIGNATLKIGKSYYSSDENGNFKIDNIPFNETIIITSFGVKKTKIKASSHIYPNCNTINLTEKKELLDQVVIADYLTSGISKNVKQTTIHRDKLKILPGLIEPDVLESIHLMPGVTNLNETANSIHVRGGNADQNLVLWNNIKTYNNAHLFGMISAFNPYIIDKVNFINKGTDVKYGERISSVIEMKSNYIPAKKLSGGAGFNMLHADAYVDVPVVKNKLSFQVSGRRSYSNLLETFTYKKLAERVFQNTKIVDNTLDFSESKNIFWFQDYTFNMAWKPSKKDLIKINALHNKNHLNFSAFNKNKTNLYIDELDTQNNGYNIEWEKEWLPNLSHQIDAYVSNYNLDYSFSDTSSNGVIKKTKNNTIKDFGINYNIKYEINREKELNLGYQFTNKKVNYLFTDTDLGFTSFIDGAKNQTKANSFYLGYQISKPKNHLFSVGLRANKYSISDELLVEPRAIFQKFVTNEFSINASLEYKSQFINQIQESVISNLSLENHIWALSNSDRLSILNSYQYTIGANYSKNKWVLDLEAYFKKTKGLNTLNLDLNNPILIDYKEGSSSIQGIDFFVKKQLKKYNTWLSYSFNSAKYTFPDLNNGKPFPSNVNIDHTIKWSHFYKWKNFEVSLGWLWHNGKPFTHIRSSTDNNGNTSYSFNNLNDENLPIYHRLDLSAVYDFKPHQNKKIKYRLGLSVLNLYNRKNIINKDISYNTSNNNEINITDITATSITPNLMFRIFW</sequence>
<dbReference type="Pfam" id="PF16344">
    <property type="entry name" value="FecR_C"/>
    <property type="match status" value="1"/>
</dbReference>
<evidence type="ECO:0000313" key="7">
    <source>
        <dbReference type="Proteomes" id="UP001596997"/>
    </source>
</evidence>
<gene>
    <name evidence="6" type="ORF">ACFQ1O_10175</name>
</gene>
<feature type="domain" description="Protein FecR C-terminal" evidence="5">
    <location>
        <begin position="23"/>
        <end position="92"/>
    </location>
</feature>
<evidence type="ECO:0000256" key="2">
    <source>
        <dbReference type="ARBA" id="ARBA00023136"/>
    </source>
</evidence>
<reference evidence="7" key="1">
    <citation type="journal article" date="2019" name="Int. J. Syst. Evol. Microbiol.">
        <title>The Global Catalogue of Microorganisms (GCM) 10K type strain sequencing project: providing services to taxonomists for standard genome sequencing and annotation.</title>
        <authorList>
            <consortium name="The Broad Institute Genomics Platform"/>
            <consortium name="The Broad Institute Genome Sequencing Center for Infectious Disease"/>
            <person name="Wu L."/>
            <person name="Ma J."/>
        </authorList>
    </citation>
    <scope>NUCLEOTIDE SEQUENCE [LARGE SCALE GENOMIC DNA]</scope>
    <source>
        <strain evidence="7">CCUG 62114</strain>
    </source>
</reference>
<keyword evidence="7" id="KW-1185">Reference proteome</keyword>
<feature type="chain" id="PRO_5045379076" evidence="4">
    <location>
        <begin position="20"/>
        <end position="846"/>
    </location>
</feature>
<name>A0ABW3I4M9_9FLAO</name>